<evidence type="ECO:0000313" key="2">
    <source>
        <dbReference type="Proteomes" id="UP000783287"/>
    </source>
</evidence>
<evidence type="ECO:0000313" key="1">
    <source>
        <dbReference type="EMBL" id="MCA9383880.1"/>
    </source>
</evidence>
<protein>
    <submittedName>
        <fullName evidence="1">Uncharacterized protein</fullName>
    </submittedName>
</protein>
<reference evidence="1" key="2">
    <citation type="journal article" date="2021" name="Microbiome">
        <title>Successional dynamics and alternative stable states in a saline activated sludge microbial community over 9 years.</title>
        <authorList>
            <person name="Wang Y."/>
            <person name="Ye J."/>
            <person name="Ju F."/>
            <person name="Liu L."/>
            <person name="Boyd J.A."/>
            <person name="Deng Y."/>
            <person name="Parks D.H."/>
            <person name="Jiang X."/>
            <person name="Yin X."/>
            <person name="Woodcroft B.J."/>
            <person name="Tyson G.W."/>
            <person name="Hugenholtz P."/>
            <person name="Polz M.F."/>
            <person name="Zhang T."/>
        </authorList>
    </citation>
    <scope>NUCLEOTIDE SEQUENCE</scope>
    <source>
        <strain evidence="1">HKST-UBA14</strain>
    </source>
</reference>
<gene>
    <name evidence="1" type="ORF">KC909_05960</name>
</gene>
<dbReference type="EMBL" id="JAGQLK010000161">
    <property type="protein sequence ID" value="MCA9383880.1"/>
    <property type="molecule type" value="Genomic_DNA"/>
</dbReference>
<dbReference type="Proteomes" id="UP000783287">
    <property type="component" value="Unassembled WGS sequence"/>
</dbReference>
<reference evidence="1" key="1">
    <citation type="submission" date="2020-04" db="EMBL/GenBank/DDBJ databases">
        <authorList>
            <person name="Zhang T."/>
        </authorList>
    </citation>
    <scope>NUCLEOTIDE SEQUENCE</scope>
    <source>
        <strain evidence="1">HKST-UBA14</strain>
    </source>
</reference>
<organism evidence="1 2">
    <name type="scientific">Candidatus Dojkabacteria bacterium</name>
    <dbReference type="NCBI Taxonomy" id="2099670"/>
    <lineage>
        <taxon>Bacteria</taxon>
        <taxon>Candidatus Dojkabacteria</taxon>
    </lineage>
</organism>
<dbReference type="AlphaFoldDB" id="A0A955RJX7"/>
<accession>A0A955RJX7</accession>
<proteinExistence type="predicted"/>
<comment type="caution">
    <text evidence="1">The sequence shown here is derived from an EMBL/GenBank/DDBJ whole genome shotgun (WGS) entry which is preliminary data.</text>
</comment>
<sequence length="72" mass="8569">ERSAGAIATRVRDVPRFISRAICVIHRHYSALRWCYKPKEHARVMWVQRYGRDPYPPRVHYANMELISTSQN</sequence>
<name>A0A955RJX7_9BACT</name>
<feature type="non-terminal residue" evidence="1">
    <location>
        <position position="1"/>
    </location>
</feature>